<evidence type="ECO:0000313" key="8">
    <source>
        <dbReference type="Proteomes" id="UP000249936"/>
    </source>
</evidence>
<gene>
    <name evidence="7" type="primary">sapC_2</name>
    <name evidence="7" type="ORF">NCTC11872_02706</name>
</gene>
<dbReference type="InterPro" id="IPR025966">
    <property type="entry name" value="OppC_N"/>
</dbReference>
<dbReference type="InterPro" id="IPR050366">
    <property type="entry name" value="BP-dependent_transpt_permease"/>
</dbReference>
<comment type="subcellular location">
    <subcellularLocation>
        <location evidence="1">Cell inner membrane</location>
        <topology evidence="1">Multi-pass membrane protein</topology>
    </subcellularLocation>
</comment>
<dbReference type="PANTHER" id="PTHR43386:SF5">
    <property type="entry name" value="PUTRESCINE EXPORT SYSTEM PERMEASE PROTEIN SAPC"/>
    <property type="match status" value="1"/>
</dbReference>
<proteinExistence type="inferred from homology"/>
<feature type="transmembrane region" description="Helical" evidence="5">
    <location>
        <begin position="27"/>
        <end position="49"/>
    </location>
</feature>
<dbReference type="Proteomes" id="UP000249936">
    <property type="component" value="Unassembled WGS sequence"/>
</dbReference>
<dbReference type="Pfam" id="PF12911">
    <property type="entry name" value="OppC_N"/>
    <property type="match status" value="1"/>
</dbReference>
<protein>
    <submittedName>
        <fullName evidence="7">Antimicrobial peptide transporter subunit</fullName>
    </submittedName>
</protein>
<evidence type="ECO:0000256" key="2">
    <source>
        <dbReference type="ARBA" id="ARBA00022448"/>
    </source>
</evidence>
<accession>A0A2X1Q1S4</accession>
<evidence type="ECO:0000256" key="1">
    <source>
        <dbReference type="ARBA" id="ARBA00004429"/>
    </source>
</evidence>
<evidence type="ECO:0000313" key="7">
    <source>
        <dbReference type="EMBL" id="SPX43055.1"/>
    </source>
</evidence>
<evidence type="ECO:0000256" key="5">
    <source>
        <dbReference type="SAM" id="Phobius"/>
    </source>
</evidence>
<keyword evidence="5" id="KW-1133">Transmembrane helix</keyword>
<keyword evidence="5" id="KW-0472">Membrane</keyword>
<feature type="domain" description="Oligopeptide transport permease C-like N-terminal" evidence="6">
    <location>
        <begin position="17"/>
        <end position="65"/>
    </location>
</feature>
<keyword evidence="2" id="KW-0813">Transport</keyword>
<dbReference type="EMBL" id="UASK01000010">
    <property type="protein sequence ID" value="SPX43055.1"/>
    <property type="molecule type" value="Genomic_DNA"/>
</dbReference>
<keyword evidence="5" id="KW-0812">Transmembrane</keyword>
<comment type="similarity">
    <text evidence="4">Belongs to the binding-protein-dependent transport system permease family. OppBC subfamily.</text>
</comment>
<name>A0A2X1Q1S4_HAEIF</name>
<evidence type="ECO:0000256" key="4">
    <source>
        <dbReference type="ARBA" id="ARBA00024202"/>
    </source>
</evidence>
<keyword evidence="3" id="KW-0997">Cell inner membrane</keyword>
<dbReference type="GO" id="GO:0005886">
    <property type="term" value="C:plasma membrane"/>
    <property type="evidence" value="ECO:0007669"/>
    <property type="project" value="UniProtKB-SubCell"/>
</dbReference>
<evidence type="ECO:0000259" key="6">
    <source>
        <dbReference type="Pfam" id="PF12911"/>
    </source>
</evidence>
<dbReference type="AlphaFoldDB" id="A0A2X1Q1S4"/>
<reference evidence="7 8" key="1">
    <citation type="submission" date="2018-06" db="EMBL/GenBank/DDBJ databases">
        <authorList>
            <consortium name="Pathogen Informatics"/>
            <person name="Doyle S."/>
        </authorList>
    </citation>
    <scope>NUCLEOTIDE SEQUENCE [LARGE SCALE GENOMIC DNA]</scope>
    <source>
        <strain evidence="7 8">NCTC11872</strain>
    </source>
</reference>
<sequence>MQDKEPDEFRESTSIFQIWLRFRQNTIALFSFYLLIALIFTALFASYLAPYADNRQFIGQELMPPSWVDRGKIAFFFGTDDLGRDILKSF</sequence>
<organism evidence="7 8">
    <name type="scientific">Haemophilus influenzae</name>
    <dbReference type="NCBI Taxonomy" id="727"/>
    <lineage>
        <taxon>Bacteria</taxon>
        <taxon>Pseudomonadati</taxon>
        <taxon>Pseudomonadota</taxon>
        <taxon>Gammaproteobacteria</taxon>
        <taxon>Pasteurellales</taxon>
        <taxon>Pasteurellaceae</taxon>
        <taxon>Haemophilus</taxon>
    </lineage>
</organism>
<evidence type="ECO:0000256" key="3">
    <source>
        <dbReference type="ARBA" id="ARBA00022519"/>
    </source>
</evidence>
<keyword evidence="3" id="KW-1003">Cell membrane</keyword>
<dbReference type="PANTHER" id="PTHR43386">
    <property type="entry name" value="OLIGOPEPTIDE TRANSPORT SYSTEM PERMEASE PROTEIN APPC"/>
    <property type="match status" value="1"/>
</dbReference>